<feature type="region of interest" description="Disordered" evidence="1">
    <location>
        <begin position="1"/>
        <end position="138"/>
    </location>
</feature>
<evidence type="ECO:0000313" key="2">
    <source>
        <dbReference type="EMBL" id="CAI3984885.1"/>
    </source>
</evidence>
<name>A0A9P1C4H1_9DINO</name>
<feature type="compositionally biased region" description="Basic residues" evidence="1">
    <location>
        <begin position="421"/>
        <end position="451"/>
    </location>
</feature>
<feature type="compositionally biased region" description="Polar residues" evidence="1">
    <location>
        <begin position="61"/>
        <end position="73"/>
    </location>
</feature>
<evidence type="ECO:0000313" key="4">
    <source>
        <dbReference type="EMBL" id="CAL4772197.1"/>
    </source>
</evidence>
<dbReference type="EMBL" id="CAMXCT030000931">
    <property type="protein sequence ID" value="CAL4772197.1"/>
    <property type="molecule type" value="Genomic_DNA"/>
</dbReference>
<keyword evidence="5" id="KW-1185">Reference proteome</keyword>
<feature type="region of interest" description="Disordered" evidence="1">
    <location>
        <begin position="363"/>
        <end position="531"/>
    </location>
</feature>
<feature type="compositionally biased region" description="Basic and acidic residues" evidence="1">
    <location>
        <begin position="105"/>
        <end position="114"/>
    </location>
</feature>
<comment type="caution">
    <text evidence="2">The sequence shown here is derived from an EMBL/GenBank/DDBJ whole genome shotgun (WGS) entry which is preliminary data.</text>
</comment>
<dbReference type="OrthoDB" id="425296at2759"/>
<feature type="compositionally biased region" description="Acidic residues" evidence="1">
    <location>
        <begin position="182"/>
        <end position="201"/>
    </location>
</feature>
<feature type="compositionally biased region" description="Low complexity" evidence="1">
    <location>
        <begin position="393"/>
        <end position="418"/>
    </location>
</feature>
<evidence type="ECO:0000256" key="1">
    <source>
        <dbReference type="SAM" id="MobiDB-lite"/>
    </source>
</evidence>
<sequence>MEESAVQKLLEKAARRAERTAVMDTCPPQDDEPNVGRTQQVSQDGKSRKVRRMMPLEADSDASTVPASETEIQQKLALSKKQVEPETDNSNKTDSQRPKLPQRIQSKELLKDEATSPNQSQGNPGVRTQATAVKAKAQPKVVFKEETETTAHAVAQCLARKSTAELNGGSSGGPSPAGSADQEQDASDSESEVNSDVESEEYERKEALVKAKKAAHARYMRFSRSLTSKRTPIEVRRAGAAAKNDSPKLQMLQEQWASCKGIWSQSDFVIRLRQKTRQRQYGARRWMTRQELICKYSSCAIADKIIAAKQGDKEAKKTQIRSHPDLHGDDSDDTRQYLVWDKEGSENTTDHVCSELFTAAEKGDDPLETRRGRSRKRKDKKGRKSNKKKRKGSTSSTRSSSSSSSSQEKVDSSSSSSEAAKKKKKGKSKTGKTKSKNGKASKTAAKAKGKKDKKDKDKDKDKDKKKPKEVISSDSSDESEEPEETEEKMQKRLAKEAEAQKKKEAKDAEQAKKKAEREKNQELKKEQKKGTQALSKLGANILKAAGLDEKLESMSKSVKDAILMEVKPHLDKLRSTRRSLQNAVDSAQVGHLGSMHSLIAKADSVNADFVTVARVPAALQGHYDDVAAGVSSVKRVMRRVRDHVQESEPASVHQHTFALASKSGKNDVRDFWRSADIPVEIEEVRVPVFNPKLPGKVSVELYPMVYPHRILAYLFNEVELEMPSCDVQTFWNHSRTLGEPWACAHPATEWHVPVGLHGDGAKLWTQYRVEKYVAVWLNLPLFRPRSIRHSRFLLFSMPKHKMVKNRSLNVFWRKVCWSLNAAFTGQNPSVGPGGLPLAGEHLERAGHPICKSERKFALTELRGDWEWHRDIWRFCASWQSQVICFRCPALTRGNWPYVYYNNSSTCRWDQEEFSLNQFVARRLKERQLCPLLNIQGFHPGLLRFCSMHALNLGLLFVCNAGGLLLLCEDLQYFGPGSLSGQMDVAYKDFLAFCSARKIYHSQPPFVPKMVKKKNGDELFTAKAYNGRVILSWLSHTLLLALQHHPNHEILLLTSSAMSDMVKWFRISESHGRYLTQAVAQELHDTGMRFLDTYTVLCVEHIRMGKVRWQMRPKHHVFAHLCKDALRWRTNCRMYHTFVDEDAMRWLKGVAAKAHPRCRHLWLLKCAKLRLLTMKYRVDRKRTRGKRG</sequence>
<reference evidence="2" key="1">
    <citation type="submission" date="2022-10" db="EMBL/GenBank/DDBJ databases">
        <authorList>
            <person name="Chen Y."/>
            <person name="Dougan E. K."/>
            <person name="Chan C."/>
            <person name="Rhodes N."/>
            <person name="Thang M."/>
        </authorList>
    </citation>
    <scope>NUCLEOTIDE SEQUENCE</scope>
</reference>
<dbReference type="EMBL" id="CAMXCT010000931">
    <property type="protein sequence ID" value="CAI3984885.1"/>
    <property type="molecule type" value="Genomic_DNA"/>
</dbReference>
<feature type="compositionally biased region" description="Basic and acidic residues" evidence="1">
    <location>
        <begin position="81"/>
        <end position="97"/>
    </location>
</feature>
<feature type="region of interest" description="Disordered" evidence="1">
    <location>
        <begin position="310"/>
        <end position="333"/>
    </location>
</feature>
<gene>
    <name evidence="2" type="ORF">C1SCF055_LOCUS12386</name>
</gene>
<dbReference type="AlphaFoldDB" id="A0A9P1C4H1"/>
<feature type="compositionally biased region" description="Acidic residues" evidence="1">
    <location>
        <begin position="475"/>
        <end position="486"/>
    </location>
</feature>
<organism evidence="2">
    <name type="scientific">Cladocopium goreaui</name>
    <dbReference type="NCBI Taxonomy" id="2562237"/>
    <lineage>
        <taxon>Eukaryota</taxon>
        <taxon>Sar</taxon>
        <taxon>Alveolata</taxon>
        <taxon>Dinophyceae</taxon>
        <taxon>Suessiales</taxon>
        <taxon>Symbiodiniaceae</taxon>
        <taxon>Cladocopium</taxon>
    </lineage>
</organism>
<feature type="region of interest" description="Disordered" evidence="1">
    <location>
        <begin position="164"/>
        <end position="204"/>
    </location>
</feature>
<protein>
    <submittedName>
        <fullName evidence="4">Neurofilament heavy polypeptide</fullName>
    </submittedName>
</protein>
<reference evidence="3" key="2">
    <citation type="submission" date="2024-04" db="EMBL/GenBank/DDBJ databases">
        <authorList>
            <person name="Chen Y."/>
            <person name="Shah S."/>
            <person name="Dougan E. K."/>
            <person name="Thang M."/>
            <person name="Chan C."/>
        </authorList>
    </citation>
    <scope>NUCLEOTIDE SEQUENCE [LARGE SCALE GENOMIC DNA]</scope>
</reference>
<feature type="compositionally biased region" description="Basic and acidic residues" evidence="1">
    <location>
        <begin position="487"/>
        <end position="529"/>
    </location>
</feature>
<dbReference type="EMBL" id="CAMXCT020000931">
    <property type="protein sequence ID" value="CAL1138260.1"/>
    <property type="molecule type" value="Genomic_DNA"/>
</dbReference>
<feature type="compositionally biased region" description="Polar residues" evidence="1">
    <location>
        <begin position="115"/>
        <end position="131"/>
    </location>
</feature>
<dbReference type="Proteomes" id="UP001152797">
    <property type="component" value="Unassembled WGS sequence"/>
</dbReference>
<proteinExistence type="predicted"/>
<accession>A0A9P1C4H1</accession>
<feature type="compositionally biased region" description="Basic and acidic residues" evidence="1">
    <location>
        <begin position="452"/>
        <end position="471"/>
    </location>
</feature>
<evidence type="ECO:0000313" key="5">
    <source>
        <dbReference type="Proteomes" id="UP001152797"/>
    </source>
</evidence>
<feature type="compositionally biased region" description="Basic and acidic residues" evidence="1">
    <location>
        <begin position="9"/>
        <end position="21"/>
    </location>
</feature>
<evidence type="ECO:0000313" key="3">
    <source>
        <dbReference type="EMBL" id="CAL1138260.1"/>
    </source>
</evidence>
<feature type="compositionally biased region" description="Basic residues" evidence="1">
    <location>
        <begin position="372"/>
        <end position="392"/>
    </location>
</feature>